<dbReference type="InterPro" id="IPR052897">
    <property type="entry name" value="Sec-Metab_Biosynth_Hydrolase"/>
</dbReference>
<dbReference type="Proteomes" id="UP000585905">
    <property type="component" value="Unassembled WGS sequence"/>
</dbReference>
<dbReference type="Pfam" id="PF12697">
    <property type="entry name" value="Abhydrolase_6"/>
    <property type="match status" value="1"/>
</dbReference>
<dbReference type="InterPro" id="IPR000073">
    <property type="entry name" value="AB_hydrolase_1"/>
</dbReference>
<name>A0A839EC70_9MICO</name>
<accession>A0A839EC70</accession>
<proteinExistence type="predicted"/>
<protein>
    <submittedName>
        <fullName evidence="2">Pimeloyl-ACP methyl ester carboxylesterase</fullName>
    </submittedName>
</protein>
<evidence type="ECO:0000313" key="2">
    <source>
        <dbReference type="EMBL" id="MBA8848042.1"/>
    </source>
</evidence>
<keyword evidence="3" id="KW-1185">Reference proteome</keyword>
<gene>
    <name evidence="2" type="ORF">FHX53_001634</name>
</gene>
<comment type="caution">
    <text evidence="2">The sequence shown here is derived from an EMBL/GenBank/DDBJ whole genome shotgun (WGS) entry which is preliminary data.</text>
</comment>
<feature type="domain" description="AB hydrolase-1" evidence="1">
    <location>
        <begin position="3"/>
        <end position="224"/>
    </location>
</feature>
<dbReference type="AlphaFoldDB" id="A0A839EC70"/>
<dbReference type="PANTHER" id="PTHR37017:SF11">
    <property type="entry name" value="ESTERASE_LIPASE_THIOESTERASE DOMAIN-CONTAINING PROTEIN"/>
    <property type="match status" value="1"/>
</dbReference>
<dbReference type="RefSeq" id="WP_182490845.1">
    <property type="nucleotide sequence ID" value="NZ_BAAAOV010000001.1"/>
</dbReference>
<sequence>MDIVLIPGFWLDGDSWSTVTPPLAVAGHRVHPLTLPGKEAEAIAHAGIGLRTHIDAVVVTIDELAAAGSVPVALVGHSGGAAIAWGAADARPDLVGRLVFVDAIPSGEGSVVNDELPVEGDSVPLPAWHVFEAADLADLDDERRAQFAAIAVPEPAGVARDPLHLTNEARFRIPVTIIACEFPREMVEGSIASGAAWAGELARIESLEIVELPTGHWPQLTRPVDLGESILAAVGPA</sequence>
<dbReference type="EMBL" id="JACGWX010000003">
    <property type="protein sequence ID" value="MBA8848042.1"/>
    <property type="molecule type" value="Genomic_DNA"/>
</dbReference>
<organism evidence="2 3">
    <name type="scientific">Microcella alkalica</name>
    <dbReference type="NCBI Taxonomy" id="355930"/>
    <lineage>
        <taxon>Bacteria</taxon>
        <taxon>Bacillati</taxon>
        <taxon>Actinomycetota</taxon>
        <taxon>Actinomycetes</taxon>
        <taxon>Micrococcales</taxon>
        <taxon>Microbacteriaceae</taxon>
        <taxon>Microcella</taxon>
    </lineage>
</organism>
<evidence type="ECO:0000259" key="1">
    <source>
        <dbReference type="Pfam" id="PF12697"/>
    </source>
</evidence>
<dbReference type="PANTHER" id="PTHR37017">
    <property type="entry name" value="AB HYDROLASE-1 DOMAIN-CONTAINING PROTEIN-RELATED"/>
    <property type="match status" value="1"/>
</dbReference>
<evidence type="ECO:0000313" key="3">
    <source>
        <dbReference type="Proteomes" id="UP000585905"/>
    </source>
</evidence>
<dbReference type="InterPro" id="IPR029058">
    <property type="entry name" value="AB_hydrolase_fold"/>
</dbReference>
<dbReference type="Gene3D" id="3.40.50.1820">
    <property type="entry name" value="alpha/beta hydrolase"/>
    <property type="match status" value="1"/>
</dbReference>
<reference evidence="2 3" key="1">
    <citation type="submission" date="2020-07" db="EMBL/GenBank/DDBJ databases">
        <title>Sequencing the genomes of 1000 actinobacteria strains.</title>
        <authorList>
            <person name="Klenk H.-P."/>
        </authorList>
    </citation>
    <scope>NUCLEOTIDE SEQUENCE [LARGE SCALE GENOMIC DNA]</scope>
    <source>
        <strain evidence="2 3">DSM 19663</strain>
    </source>
</reference>
<dbReference type="GO" id="GO:0003824">
    <property type="term" value="F:catalytic activity"/>
    <property type="evidence" value="ECO:0007669"/>
    <property type="project" value="UniProtKB-ARBA"/>
</dbReference>
<dbReference type="SUPFAM" id="SSF53474">
    <property type="entry name" value="alpha/beta-Hydrolases"/>
    <property type="match status" value="1"/>
</dbReference>